<keyword evidence="2" id="KW-1185">Reference proteome</keyword>
<sequence length="348" mass="38673">MASRLDDDTAARLLSVALENVLRDHPVHWTHLISSDEELVPQSQLHPVFARSYDWHSCVHQTWLIVRLLRLRPALAEAARAADVLDSLLTVEGCEKEAEFFRGPRGGYWERPYGWAWLFVLDAELRLWAAQLGGERAGTWADALRPLTEVLRTRWLEWTGKARWPVRSGVHSNTAFAAGLVLDSARAVGDTELVDATAAAALRWYGADAGYGGFEPNASDFLSPALTEIDVMRRVLPEPAFLDWLAAFLPDLEAPRWSVLREPVPVDDPSDPHGSHISGLMLSRAAAWRSLAAVLPAEHPYRAIADEAARTHAEDGWRYVFGYGYAADHWLGTFAAYLDIGALLADPH</sequence>
<organism evidence="1 2">
    <name type="scientific">Allokutzneria multivorans</name>
    <dbReference type="NCBI Taxonomy" id="1142134"/>
    <lineage>
        <taxon>Bacteria</taxon>
        <taxon>Bacillati</taxon>
        <taxon>Actinomycetota</taxon>
        <taxon>Actinomycetes</taxon>
        <taxon>Pseudonocardiales</taxon>
        <taxon>Pseudonocardiaceae</taxon>
        <taxon>Allokutzneria</taxon>
    </lineage>
</organism>
<gene>
    <name evidence="1" type="ORF">GCM10022247_30720</name>
</gene>
<protein>
    <submittedName>
        <fullName evidence="1">DUF2891 domain-containing protein</fullName>
    </submittedName>
</protein>
<dbReference type="RefSeq" id="WP_344875171.1">
    <property type="nucleotide sequence ID" value="NZ_BAABAL010000009.1"/>
</dbReference>
<proteinExistence type="predicted"/>
<reference evidence="2" key="1">
    <citation type="journal article" date="2019" name="Int. J. Syst. Evol. Microbiol.">
        <title>The Global Catalogue of Microorganisms (GCM) 10K type strain sequencing project: providing services to taxonomists for standard genome sequencing and annotation.</title>
        <authorList>
            <consortium name="The Broad Institute Genomics Platform"/>
            <consortium name="The Broad Institute Genome Sequencing Center for Infectious Disease"/>
            <person name="Wu L."/>
            <person name="Ma J."/>
        </authorList>
    </citation>
    <scope>NUCLEOTIDE SEQUENCE [LARGE SCALE GENOMIC DNA]</scope>
    <source>
        <strain evidence="2">JCM 17342</strain>
    </source>
</reference>
<dbReference type="Proteomes" id="UP001501747">
    <property type="component" value="Unassembled WGS sequence"/>
</dbReference>
<evidence type="ECO:0000313" key="2">
    <source>
        <dbReference type="Proteomes" id="UP001501747"/>
    </source>
</evidence>
<accession>A0ABP7S502</accession>
<name>A0ABP7S502_9PSEU</name>
<comment type="caution">
    <text evidence="1">The sequence shown here is derived from an EMBL/GenBank/DDBJ whole genome shotgun (WGS) entry which is preliminary data.</text>
</comment>
<evidence type="ECO:0000313" key="1">
    <source>
        <dbReference type="EMBL" id="GAA4006819.1"/>
    </source>
</evidence>
<dbReference type="Pfam" id="PF11199">
    <property type="entry name" value="DUF2891"/>
    <property type="match status" value="1"/>
</dbReference>
<dbReference type="EMBL" id="BAABAL010000009">
    <property type="protein sequence ID" value="GAA4006819.1"/>
    <property type="molecule type" value="Genomic_DNA"/>
</dbReference>
<dbReference type="InterPro" id="IPR021365">
    <property type="entry name" value="DUF2891"/>
</dbReference>